<dbReference type="AlphaFoldDB" id="A0A1C7PCL8"/>
<dbReference type="Proteomes" id="UP000176204">
    <property type="component" value="Chromosome I"/>
</dbReference>
<organism evidence="3 4">
    <name type="scientific">Akkermansia glycaniphila</name>
    <dbReference type="NCBI Taxonomy" id="1679444"/>
    <lineage>
        <taxon>Bacteria</taxon>
        <taxon>Pseudomonadati</taxon>
        <taxon>Verrucomicrobiota</taxon>
        <taxon>Verrucomicrobiia</taxon>
        <taxon>Verrucomicrobiales</taxon>
        <taxon>Akkermansiaceae</taxon>
        <taxon>Akkermansia</taxon>
    </lineage>
</organism>
<dbReference type="STRING" id="1679444.PYTT_2561"/>
<dbReference type="InterPro" id="IPR050563">
    <property type="entry name" value="4-hydroxybenzoyl-CoA_TE"/>
</dbReference>
<proteinExistence type="inferred from homology"/>
<protein>
    <submittedName>
        <fullName evidence="3">Hotdog domain</fullName>
    </submittedName>
</protein>
<evidence type="ECO:0000256" key="2">
    <source>
        <dbReference type="ARBA" id="ARBA00022801"/>
    </source>
</evidence>
<gene>
    <name evidence="3" type="ORF">PYTT_2561</name>
</gene>
<dbReference type="SUPFAM" id="SSF54637">
    <property type="entry name" value="Thioesterase/thiol ester dehydrase-isomerase"/>
    <property type="match status" value="1"/>
</dbReference>
<name>A0A1C7PCL8_9BACT</name>
<dbReference type="InterPro" id="IPR029069">
    <property type="entry name" value="HotDog_dom_sf"/>
</dbReference>
<dbReference type="GO" id="GO:0047617">
    <property type="term" value="F:fatty acyl-CoA hydrolase activity"/>
    <property type="evidence" value="ECO:0007669"/>
    <property type="project" value="TreeGrafter"/>
</dbReference>
<accession>A0A1C7PCL8</accession>
<sequence>MPSCHAVIPDNISLKTAVQVMFYDTDCGGVVHNLAYLRWIEECRTKLATKIGMDYLTLTKDNKYTVVVRHEIDYIFPAVLADQIETMGWLESVDRASLWFRFEVRRPSDGKLCVRARQRLALVQMPEARPCRLPAEWKNLIPPNHTTA</sequence>
<dbReference type="OrthoDB" id="9801517at2"/>
<comment type="similarity">
    <text evidence="1">Belongs to the 4-hydroxybenzoyl-CoA thioesterase family.</text>
</comment>
<evidence type="ECO:0000313" key="3">
    <source>
        <dbReference type="EMBL" id="SEI01323.1"/>
    </source>
</evidence>
<dbReference type="PIRSF" id="PIRSF003230">
    <property type="entry name" value="YbgC"/>
    <property type="match status" value="1"/>
</dbReference>
<dbReference type="PANTHER" id="PTHR31793:SF27">
    <property type="entry name" value="NOVEL THIOESTERASE SUPERFAMILY DOMAIN AND SAPOSIN A-TYPE DOMAIN CONTAINING PROTEIN (0610012H03RIK)"/>
    <property type="match status" value="1"/>
</dbReference>
<dbReference type="RefSeq" id="WP_067774966.1">
    <property type="nucleotide sequence ID" value="NZ_LIGX01000020.1"/>
</dbReference>
<reference evidence="4" key="1">
    <citation type="submission" date="2016-09" db="EMBL/GenBank/DDBJ databases">
        <authorList>
            <person name="Koehorst J."/>
        </authorList>
    </citation>
    <scope>NUCLEOTIDE SEQUENCE [LARGE SCALE GENOMIC DNA]</scope>
</reference>
<keyword evidence="4" id="KW-1185">Reference proteome</keyword>
<dbReference type="Gene3D" id="3.10.129.10">
    <property type="entry name" value="Hotdog Thioesterase"/>
    <property type="match status" value="1"/>
</dbReference>
<keyword evidence="2" id="KW-0378">Hydrolase</keyword>
<evidence type="ECO:0000313" key="4">
    <source>
        <dbReference type="Proteomes" id="UP000176204"/>
    </source>
</evidence>
<dbReference type="CDD" id="cd00586">
    <property type="entry name" value="4HBT"/>
    <property type="match status" value="1"/>
</dbReference>
<dbReference type="EMBL" id="LT629973">
    <property type="protein sequence ID" value="SEI01323.1"/>
    <property type="molecule type" value="Genomic_DNA"/>
</dbReference>
<evidence type="ECO:0000256" key="1">
    <source>
        <dbReference type="ARBA" id="ARBA00005953"/>
    </source>
</evidence>
<dbReference type="Pfam" id="PF13279">
    <property type="entry name" value="4HBT_2"/>
    <property type="match status" value="1"/>
</dbReference>
<dbReference type="KEGG" id="agl:PYTT_2561"/>
<dbReference type="InterPro" id="IPR006684">
    <property type="entry name" value="YbgC/YbaW"/>
</dbReference>
<dbReference type="PANTHER" id="PTHR31793">
    <property type="entry name" value="4-HYDROXYBENZOYL-COA THIOESTERASE FAMILY MEMBER"/>
    <property type="match status" value="1"/>
</dbReference>